<sequence>MAQENSLRRNAGESRILSSLWTGLNPALLARFYPLKRLPSGNGWEQSRDVREVSSAEKFTVDDGYEVHCPITDGNSEMTLNWQSPFENTGPDSKAPALSGMLQSGSLNANLQAMVGAGGGEQSDVLAELQRAAGRTGITKLNSTQIFSGMPPVKLSMTLHFRALINPVAEVQAPIAQLKEWALPQFLADDGVIATAVKNSGKGGLSQTIFPSMAPQIVGLRYGDLTYEPLVIESVSEPITNPRSSDGVAVSCAVQVTLATLTALDRRDVQRIYSRG</sequence>
<dbReference type="Proteomes" id="UP000701702">
    <property type="component" value="Unassembled WGS sequence"/>
</dbReference>
<comment type="caution">
    <text evidence="1">The sequence shown here is derived from an EMBL/GenBank/DDBJ whole genome shotgun (WGS) entry which is preliminary data.</text>
</comment>
<dbReference type="EMBL" id="CAJZAF010000001">
    <property type="protein sequence ID" value="CAG9163856.1"/>
    <property type="molecule type" value="Genomic_DNA"/>
</dbReference>
<gene>
    <name evidence="1" type="ORF">LMG23994_00308</name>
</gene>
<evidence type="ECO:0000313" key="1">
    <source>
        <dbReference type="EMBL" id="CAG9163856.1"/>
    </source>
</evidence>
<keyword evidence="2" id="KW-1185">Reference proteome</keyword>
<accession>A0ABN7XS91</accession>
<dbReference type="RefSeq" id="WP_223999087.1">
    <property type="nucleotide sequence ID" value="NZ_CAJZAF010000001.1"/>
</dbReference>
<reference evidence="1 2" key="1">
    <citation type="submission" date="2021-08" db="EMBL/GenBank/DDBJ databases">
        <authorList>
            <person name="Peeters C."/>
        </authorList>
    </citation>
    <scope>NUCLEOTIDE SEQUENCE [LARGE SCALE GENOMIC DNA]</scope>
    <source>
        <strain evidence="1 2">LMG 23994</strain>
    </source>
</reference>
<organism evidence="1 2">
    <name type="scientific">Cupriavidus pinatubonensis</name>
    <dbReference type="NCBI Taxonomy" id="248026"/>
    <lineage>
        <taxon>Bacteria</taxon>
        <taxon>Pseudomonadati</taxon>
        <taxon>Pseudomonadota</taxon>
        <taxon>Betaproteobacteria</taxon>
        <taxon>Burkholderiales</taxon>
        <taxon>Burkholderiaceae</taxon>
        <taxon>Cupriavidus</taxon>
    </lineage>
</organism>
<protein>
    <recommendedName>
        <fullName evidence="3">Bacteriophage protein</fullName>
    </recommendedName>
</protein>
<evidence type="ECO:0008006" key="3">
    <source>
        <dbReference type="Google" id="ProtNLM"/>
    </source>
</evidence>
<proteinExistence type="predicted"/>
<evidence type="ECO:0000313" key="2">
    <source>
        <dbReference type="Proteomes" id="UP000701702"/>
    </source>
</evidence>
<name>A0ABN7XS91_9BURK</name>